<dbReference type="Pfam" id="PF13715">
    <property type="entry name" value="CarbopepD_reg_2"/>
    <property type="match status" value="1"/>
</dbReference>
<evidence type="ECO:0000313" key="9">
    <source>
        <dbReference type="EMBL" id="GAA0880848.1"/>
    </source>
</evidence>
<reference evidence="9 10" key="1">
    <citation type="journal article" date="2019" name="Int. J. Syst. Evol. Microbiol.">
        <title>The Global Catalogue of Microorganisms (GCM) 10K type strain sequencing project: providing services to taxonomists for standard genome sequencing and annotation.</title>
        <authorList>
            <consortium name="The Broad Institute Genomics Platform"/>
            <consortium name="The Broad Institute Genome Sequencing Center for Infectious Disease"/>
            <person name="Wu L."/>
            <person name="Ma J."/>
        </authorList>
    </citation>
    <scope>NUCLEOTIDE SEQUENCE [LARGE SCALE GENOMIC DNA]</scope>
    <source>
        <strain evidence="9 10">JCM 16112</strain>
    </source>
</reference>
<dbReference type="InterPro" id="IPR036942">
    <property type="entry name" value="Beta-barrel_TonB_sf"/>
</dbReference>
<evidence type="ECO:0000256" key="2">
    <source>
        <dbReference type="ARBA" id="ARBA00022448"/>
    </source>
</evidence>
<keyword evidence="10" id="KW-1185">Reference proteome</keyword>
<dbReference type="InterPro" id="IPR023996">
    <property type="entry name" value="TonB-dep_OMP_SusC/RagA"/>
</dbReference>
<dbReference type="SUPFAM" id="SSF56935">
    <property type="entry name" value="Porins"/>
    <property type="match status" value="1"/>
</dbReference>
<feature type="domain" description="TonB-dependent receptor plug" evidence="8">
    <location>
        <begin position="146"/>
        <end position="270"/>
    </location>
</feature>
<comment type="caution">
    <text evidence="9">The sequence shown here is derived from an EMBL/GenBank/DDBJ whole genome shotgun (WGS) entry which is preliminary data.</text>
</comment>
<dbReference type="InterPro" id="IPR012910">
    <property type="entry name" value="Plug_dom"/>
</dbReference>
<organism evidence="9 10">
    <name type="scientific">Algoriphagus jejuensis</name>
    <dbReference type="NCBI Taxonomy" id="419934"/>
    <lineage>
        <taxon>Bacteria</taxon>
        <taxon>Pseudomonadati</taxon>
        <taxon>Bacteroidota</taxon>
        <taxon>Cytophagia</taxon>
        <taxon>Cytophagales</taxon>
        <taxon>Cyclobacteriaceae</taxon>
        <taxon>Algoriphagus</taxon>
    </lineage>
</organism>
<dbReference type="Gene3D" id="2.60.40.1120">
    <property type="entry name" value="Carboxypeptidase-like, regulatory domain"/>
    <property type="match status" value="1"/>
</dbReference>
<dbReference type="Proteomes" id="UP001500469">
    <property type="component" value="Unassembled WGS sequence"/>
</dbReference>
<evidence type="ECO:0000256" key="6">
    <source>
        <dbReference type="ARBA" id="ARBA00023237"/>
    </source>
</evidence>
<evidence type="ECO:0000256" key="1">
    <source>
        <dbReference type="ARBA" id="ARBA00004571"/>
    </source>
</evidence>
<evidence type="ECO:0000313" key="10">
    <source>
        <dbReference type="Proteomes" id="UP001500469"/>
    </source>
</evidence>
<dbReference type="InterPro" id="IPR037066">
    <property type="entry name" value="Plug_dom_sf"/>
</dbReference>
<name>A0ABN1N4I8_9BACT</name>
<comment type="similarity">
    <text evidence="7">Belongs to the TonB-dependent receptor family.</text>
</comment>
<keyword evidence="4 7" id="KW-0812">Transmembrane</keyword>
<dbReference type="InterPro" id="IPR039426">
    <property type="entry name" value="TonB-dep_rcpt-like"/>
</dbReference>
<dbReference type="EMBL" id="BAAAFI010000047">
    <property type="protein sequence ID" value="GAA0880848.1"/>
    <property type="molecule type" value="Genomic_DNA"/>
</dbReference>
<evidence type="ECO:0000259" key="8">
    <source>
        <dbReference type="Pfam" id="PF07715"/>
    </source>
</evidence>
<dbReference type="NCBIfam" id="TIGR04057">
    <property type="entry name" value="SusC_RagA_signa"/>
    <property type="match status" value="1"/>
</dbReference>
<dbReference type="NCBIfam" id="TIGR04056">
    <property type="entry name" value="OMP_RagA_SusC"/>
    <property type="match status" value="1"/>
</dbReference>
<dbReference type="InterPro" id="IPR008969">
    <property type="entry name" value="CarboxyPept-like_regulatory"/>
</dbReference>
<dbReference type="InterPro" id="IPR023997">
    <property type="entry name" value="TonB-dep_OMP_SusC/RagA_CS"/>
</dbReference>
<dbReference type="Gene3D" id="2.40.170.20">
    <property type="entry name" value="TonB-dependent receptor, beta-barrel domain"/>
    <property type="match status" value="1"/>
</dbReference>
<dbReference type="Gene3D" id="2.170.130.10">
    <property type="entry name" value="TonB-dependent receptor, plug domain"/>
    <property type="match status" value="1"/>
</dbReference>
<comment type="subcellular location">
    <subcellularLocation>
        <location evidence="1 7">Cell outer membrane</location>
        <topology evidence="1 7">Multi-pass membrane protein</topology>
    </subcellularLocation>
</comment>
<evidence type="ECO:0000256" key="3">
    <source>
        <dbReference type="ARBA" id="ARBA00022452"/>
    </source>
</evidence>
<evidence type="ECO:0000256" key="7">
    <source>
        <dbReference type="PROSITE-ProRule" id="PRU01360"/>
    </source>
</evidence>
<accession>A0ABN1N4I8</accession>
<sequence>MLMKQVSYLIRPKILRGASLALVLGSVLLSPVEGRELYNSSNVSMEELFQSQVVVRGKVTSLTDGLGLPGVTILEKGTTNGTVSDINGEYSLSVNSGSAVLVFSYIGFNTVEQPVNNQTTLNLVMEEDIQSMNEVVVTALGIEREKRSLGYSVGEVDGDAMRTVTQENVLGSLAGRVAGVQINQTSGVGSSTSVVIRGATSLSSDNQPLFVIDGVPVSNSMGNVRTMGDRNQVDYGNPISDLSPDDIEDMTILKGPSAAALYGSRAGNGVVLITTKKGKKGEAMRVSFSTSNVFETPYRFLDMHYEYANGSRTDLLDERSAYWVGPKLDVGNTAVQWNSPTDANGNKVATELKSYEDNMKNFLETGITSTNALSVSGATEKAVYRLSYSNMLNKGMIPNTDLNRHSINLSNTYNLNSKLAVSADVNISRNKSDNRPATGNRGANPLEAVYSWSHVDIREMEDYWVPGQEEIQQRSVSTNDNNPYFIAYGINNGFVRDRVFGNIKTEYKFSDAIKSHLKLTMDTYSENRETKIPYSYTRERKGAYHLQNLGGTETNVEFLTSYNKKWTGFNLNISAGGNAMSQHFADDYIGSKTNAGLIVPGLYRVSNIANTGLNYSNYSAEKSIYSVFGVASLGFKDQLYADITARNDWSSTLPADNRSYFYPSLSLSWLANYTFNLPESISMLKLRAGIAQAGNDTYPYALEQTLGTGSWGSLITTNYPGTLLNPNLKPEINTSQELGLDMNFLDNKVRFEATYYYQKNENQILNIPTPESSGYSQRQVNAGLISSQGWEVQIGATPIQKPNGLTWDLNLNITRNRTKLESLTEGMEFITLWEDNGGGASTFIGGQIGDLWSRGYATVEDKNSQYYGWPILSNNGEWISQNGREDRRKVGNFNPDAMLGFQTSLSYGRFVLAASVDTRIGGDFMSFTYRYAESDWKSGRQKDMLIPGGNYSEQELIDLLKSDPGKYIIPQNGSFPRVGGYAEDEGGMPVNQGPAGFDGAFIPGVIMGENGEYIEHLGGPGTNIYPISDTYPWSYNQAITFDASFVKLRELSLSYSLPKMKGFQNASVSVFTRNLMLWTKADVGIDPERAFQLQASKQGDSANLFRQGIELQNVNPWTLPLGFKFNANF</sequence>
<keyword evidence="5 7" id="KW-0472">Membrane</keyword>
<evidence type="ECO:0000256" key="4">
    <source>
        <dbReference type="ARBA" id="ARBA00022692"/>
    </source>
</evidence>
<gene>
    <name evidence="9" type="ORF">GCM10009119_38180</name>
</gene>
<protein>
    <submittedName>
        <fullName evidence="9">SusC/RagA family TonB-linked outer membrane protein</fullName>
    </submittedName>
</protein>
<keyword evidence="6 7" id="KW-0998">Cell outer membrane</keyword>
<dbReference type="SUPFAM" id="SSF49464">
    <property type="entry name" value="Carboxypeptidase regulatory domain-like"/>
    <property type="match status" value="1"/>
</dbReference>
<evidence type="ECO:0000256" key="5">
    <source>
        <dbReference type="ARBA" id="ARBA00023136"/>
    </source>
</evidence>
<keyword evidence="3 7" id="KW-1134">Transmembrane beta strand</keyword>
<proteinExistence type="inferred from homology"/>
<dbReference type="PROSITE" id="PS52016">
    <property type="entry name" value="TONB_DEPENDENT_REC_3"/>
    <property type="match status" value="1"/>
</dbReference>
<dbReference type="Pfam" id="PF07715">
    <property type="entry name" value="Plug"/>
    <property type="match status" value="1"/>
</dbReference>
<keyword evidence="2 7" id="KW-0813">Transport</keyword>